<gene>
    <name evidence="3" type="ORF">RUM44_005443</name>
</gene>
<evidence type="ECO:0000256" key="1">
    <source>
        <dbReference type="SAM" id="MobiDB-lite"/>
    </source>
</evidence>
<dbReference type="PANTHER" id="PTHR21538:SF23">
    <property type="entry name" value="ANILLIN"/>
    <property type="match status" value="1"/>
</dbReference>
<feature type="compositionally biased region" description="Basic and acidic residues" evidence="1">
    <location>
        <begin position="169"/>
        <end position="183"/>
    </location>
</feature>
<accession>A0ABR1AW43</accession>
<dbReference type="InterPro" id="IPR012966">
    <property type="entry name" value="AHD"/>
</dbReference>
<dbReference type="PANTHER" id="PTHR21538">
    <property type="entry name" value="ANILLIN/RHOTEKIN RTKN"/>
    <property type="match status" value="1"/>
</dbReference>
<organism evidence="3 4">
    <name type="scientific">Polyplax serrata</name>
    <name type="common">Common mouse louse</name>
    <dbReference type="NCBI Taxonomy" id="468196"/>
    <lineage>
        <taxon>Eukaryota</taxon>
        <taxon>Metazoa</taxon>
        <taxon>Ecdysozoa</taxon>
        <taxon>Arthropoda</taxon>
        <taxon>Hexapoda</taxon>
        <taxon>Insecta</taxon>
        <taxon>Pterygota</taxon>
        <taxon>Neoptera</taxon>
        <taxon>Paraneoptera</taxon>
        <taxon>Psocodea</taxon>
        <taxon>Troctomorpha</taxon>
        <taxon>Phthiraptera</taxon>
        <taxon>Anoplura</taxon>
        <taxon>Polyplacidae</taxon>
        <taxon>Polyplax</taxon>
    </lineage>
</organism>
<dbReference type="CDD" id="cd01263">
    <property type="entry name" value="PH_anillin"/>
    <property type="match status" value="1"/>
</dbReference>
<feature type="domain" description="PH" evidence="2">
    <location>
        <begin position="780"/>
        <end position="904"/>
    </location>
</feature>
<feature type="region of interest" description="Disordered" evidence="1">
    <location>
        <begin position="1"/>
        <end position="20"/>
    </location>
</feature>
<dbReference type="Proteomes" id="UP001359485">
    <property type="component" value="Unassembled WGS sequence"/>
</dbReference>
<dbReference type="Pfam" id="PF08174">
    <property type="entry name" value="Anillin"/>
    <property type="match status" value="1"/>
</dbReference>
<comment type="caution">
    <text evidence="3">The sequence shown here is derived from an EMBL/GenBank/DDBJ whole genome shotgun (WGS) entry which is preliminary data.</text>
</comment>
<name>A0ABR1AW43_POLSC</name>
<dbReference type="SUPFAM" id="SSF50729">
    <property type="entry name" value="PH domain-like"/>
    <property type="match status" value="1"/>
</dbReference>
<evidence type="ECO:0000313" key="3">
    <source>
        <dbReference type="EMBL" id="KAK6630045.1"/>
    </source>
</evidence>
<dbReference type="SMART" id="SM00233">
    <property type="entry name" value="PH"/>
    <property type="match status" value="1"/>
</dbReference>
<feature type="region of interest" description="Disordered" evidence="1">
    <location>
        <begin position="169"/>
        <end position="188"/>
    </location>
</feature>
<proteinExistence type="predicted"/>
<protein>
    <recommendedName>
        <fullName evidence="2">PH domain-containing protein</fullName>
    </recommendedName>
</protein>
<dbReference type="InterPro" id="IPR051364">
    <property type="entry name" value="Cytokinesis/Rho-signaling"/>
</dbReference>
<dbReference type="Pfam" id="PF00169">
    <property type="entry name" value="PH"/>
    <property type="match status" value="1"/>
</dbReference>
<dbReference type="InterPro" id="IPR037840">
    <property type="entry name" value="PH_Anillin"/>
</dbReference>
<evidence type="ECO:0000259" key="2">
    <source>
        <dbReference type="PROSITE" id="PS50003"/>
    </source>
</evidence>
<keyword evidence="4" id="KW-1185">Reference proteome</keyword>
<dbReference type="InterPro" id="IPR011993">
    <property type="entry name" value="PH-like_dom_sf"/>
</dbReference>
<dbReference type="Gene3D" id="2.30.29.30">
    <property type="entry name" value="Pleckstrin-homology domain (PH domain)/Phosphotyrosine-binding domain (PTB)"/>
    <property type="match status" value="1"/>
</dbReference>
<evidence type="ECO:0000313" key="4">
    <source>
        <dbReference type="Proteomes" id="UP001359485"/>
    </source>
</evidence>
<sequence>MRREKLDTHFSNTEESEQRNILEEVQEEKLNKFNCTGHIEDERAASKHTSDRKIKLRRLALLYSGKDDVLLSEDAEEPEPSTKVSHNTKQKCKLGRLAELATKINEWEDDVNHSKHVRPPRNNKFHEQVSQSLKENEKPKAWDQLAEQLGFSSRQSKLTYNFTKLKEDEEIRQQPTPKQDKKNCPTIMSPNVKLTRKQEDKNQVKSDNPVLQKVAFFETARNDDRQNQIKDPTQLSVAERKALFERNSDVSKKPNEKFSNHSFIKPPSNCDKIPVIEKSSCTREKEISSDKILRQQNVKQKVKDQVNYPSDENIVSHGVTRSSDYQLKVVEQVKEENIPKPPPMPCASVEEKTLHKKENLVSPNSRLYPSLSELDVSEVSDLSVGLLETYETNDSCSSNVCLNMSLSELLEMNKNNPTTPPSDISFSKSKECQVLNKMDKLLESALNDVSSECYEDSADDYASPPKIMKSSSFEYKSKESVGHSLLHTVSFYRKQQQNYTPSEEIATQPDIIEDQSVLVENKIQELSAEVNKQQTIISQASQALNLCLSTVEFSGSGEQVEGERLLLLASHKREACLNELQRLKIENSLQPQGQALMSEKGDVTLSNISITLKRDALRAMTAAENLHYFVCLAKSDERVLATPVVPATRENLSDSNLKFPGTLKLEALLSNFRVTVEVYSLELSKELLPHDIKYHISTKKDKKLLTPIKSKKFESKLVKPHIQSPAGPHAVRTSNFRMCGFIVFSLREVGRKQWILNKVPYVSSLEGTLSMSINSQLKLDDEFRGFLTMFDDISGFGAWHRRWCLLSHHIISFWKYPDDEQKKVPIGTIDLRSVITENVNVVPHDVCARLNTFLLETTRSKLSEDKNSLVIKVHDNVTTIRHLLSADSKQEMMTWCKKLNTILALLRSWKCNFDP</sequence>
<dbReference type="EMBL" id="JAWJWF010000010">
    <property type="protein sequence ID" value="KAK6630045.1"/>
    <property type="molecule type" value="Genomic_DNA"/>
</dbReference>
<reference evidence="3 4" key="1">
    <citation type="submission" date="2023-09" db="EMBL/GenBank/DDBJ databases">
        <title>Genomes of two closely related lineages of the louse Polyplax serrata with different host specificities.</title>
        <authorList>
            <person name="Martinu J."/>
            <person name="Tarabai H."/>
            <person name="Stefka J."/>
            <person name="Hypsa V."/>
        </authorList>
    </citation>
    <scope>NUCLEOTIDE SEQUENCE [LARGE SCALE GENOMIC DNA]</scope>
    <source>
        <strain evidence="3">98ZLc_SE</strain>
    </source>
</reference>
<dbReference type="InterPro" id="IPR001849">
    <property type="entry name" value="PH_domain"/>
</dbReference>
<dbReference type="PROSITE" id="PS50003">
    <property type="entry name" value="PH_DOMAIN"/>
    <property type="match status" value="1"/>
</dbReference>